<dbReference type="AlphaFoldDB" id="A0A0K0DIB0"/>
<evidence type="ECO:0000313" key="2">
    <source>
        <dbReference type="Proteomes" id="UP000035642"/>
    </source>
</evidence>
<dbReference type="WBParaSite" id="ACAC_0001101101-mRNA-1">
    <property type="protein sequence ID" value="ACAC_0001101101-mRNA-1"/>
    <property type="gene ID" value="ACAC_0001101101"/>
</dbReference>
<dbReference type="Proteomes" id="UP000035642">
    <property type="component" value="Unassembled WGS sequence"/>
</dbReference>
<keyword evidence="1" id="KW-0812">Transmembrane</keyword>
<organism evidence="2 3">
    <name type="scientific">Angiostrongylus cantonensis</name>
    <name type="common">Rat lungworm</name>
    <dbReference type="NCBI Taxonomy" id="6313"/>
    <lineage>
        <taxon>Eukaryota</taxon>
        <taxon>Metazoa</taxon>
        <taxon>Ecdysozoa</taxon>
        <taxon>Nematoda</taxon>
        <taxon>Chromadorea</taxon>
        <taxon>Rhabditida</taxon>
        <taxon>Rhabditina</taxon>
        <taxon>Rhabditomorpha</taxon>
        <taxon>Strongyloidea</taxon>
        <taxon>Metastrongylidae</taxon>
        <taxon>Angiostrongylus</taxon>
    </lineage>
</organism>
<feature type="transmembrane region" description="Helical" evidence="1">
    <location>
        <begin position="47"/>
        <end position="68"/>
    </location>
</feature>
<reference evidence="2" key="1">
    <citation type="submission" date="2012-09" db="EMBL/GenBank/DDBJ databases">
        <authorList>
            <person name="Martin A.A."/>
        </authorList>
    </citation>
    <scope>NUCLEOTIDE SEQUENCE</scope>
</reference>
<evidence type="ECO:0000313" key="3">
    <source>
        <dbReference type="WBParaSite" id="ACAC_0001101101-mRNA-1"/>
    </source>
</evidence>
<keyword evidence="2" id="KW-1185">Reference proteome</keyword>
<sequence length="96" mass="11240">MCNVGPCEKKNTNFKVIITKKYRLQNYNTCLAVSLNRKNRLLFQESLYSGSFAFLFLINAIVMTYSSIRWGYTTWWLATVCWIVKENSATLFFSTK</sequence>
<keyword evidence="1" id="KW-1133">Transmembrane helix</keyword>
<accession>A0A0K0DIB0</accession>
<proteinExistence type="predicted"/>
<reference evidence="3" key="2">
    <citation type="submission" date="2017-02" db="UniProtKB">
        <authorList>
            <consortium name="WormBaseParasite"/>
        </authorList>
    </citation>
    <scope>IDENTIFICATION</scope>
</reference>
<name>A0A0K0DIB0_ANGCA</name>
<keyword evidence="1" id="KW-0472">Membrane</keyword>
<evidence type="ECO:0000256" key="1">
    <source>
        <dbReference type="SAM" id="Phobius"/>
    </source>
</evidence>
<protein>
    <submittedName>
        <fullName evidence="3">7TM_GPCR_Srx domain-containing protein</fullName>
    </submittedName>
</protein>